<dbReference type="SMART" id="SM00847">
    <property type="entry name" value="HA2"/>
    <property type="match status" value="1"/>
</dbReference>
<protein>
    <submittedName>
        <fullName evidence="8">ATP-dependent helicase HrpB</fullName>
    </submittedName>
</protein>
<keyword evidence="3 8" id="KW-0347">Helicase</keyword>
<evidence type="ECO:0000256" key="1">
    <source>
        <dbReference type="ARBA" id="ARBA00022741"/>
    </source>
</evidence>
<dbReference type="Pfam" id="PF08482">
    <property type="entry name" value="HrpB_C"/>
    <property type="match status" value="1"/>
</dbReference>
<feature type="domain" description="Helicase ATP-binding" evidence="6">
    <location>
        <begin position="14"/>
        <end position="178"/>
    </location>
</feature>
<dbReference type="EMBL" id="WNZX01000004">
    <property type="protein sequence ID" value="MUG70434.1"/>
    <property type="molecule type" value="Genomic_DNA"/>
</dbReference>
<keyword evidence="1" id="KW-0547">Nucleotide-binding</keyword>
<gene>
    <name evidence="8" type="primary">hrpB</name>
    <name evidence="8" type="ORF">GNP93_07045</name>
</gene>
<dbReference type="SUPFAM" id="SSF52540">
    <property type="entry name" value="P-loop containing nucleoside triphosphate hydrolases"/>
    <property type="match status" value="1"/>
</dbReference>
<dbReference type="NCBIfam" id="TIGR01970">
    <property type="entry name" value="DEAH_box_HrpB"/>
    <property type="match status" value="1"/>
</dbReference>
<dbReference type="GO" id="GO:0003676">
    <property type="term" value="F:nucleic acid binding"/>
    <property type="evidence" value="ECO:0007669"/>
    <property type="project" value="InterPro"/>
</dbReference>
<dbReference type="RefSeq" id="WP_155614335.1">
    <property type="nucleotide sequence ID" value="NZ_WNZX01000004.1"/>
</dbReference>
<evidence type="ECO:0000256" key="2">
    <source>
        <dbReference type="ARBA" id="ARBA00022801"/>
    </source>
</evidence>
<comment type="caution">
    <text evidence="8">The sequence shown here is derived from an EMBL/GenBank/DDBJ whole genome shotgun (WGS) entry which is preliminary data.</text>
</comment>
<dbReference type="GO" id="GO:0016787">
    <property type="term" value="F:hydrolase activity"/>
    <property type="evidence" value="ECO:0007669"/>
    <property type="project" value="UniProtKB-KW"/>
</dbReference>
<evidence type="ECO:0000256" key="3">
    <source>
        <dbReference type="ARBA" id="ARBA00022806"/>
    </source>
</evidence>
<organism evidence="8 9">
    <name type="scientific">Paenibacillus validus</name>
    <dbReference type="NCBI Taxonomy" id="44253"/>
    <lineage>
        <taxon>Bacteria</taxon>
        <taxon>Bacillati</taxon>
        <taxon>Bacillota</taxon>
        <taxon>Bacilli</taxon>
        <taxon>Bacillales</taxon>
        <taxon>Paenibacillaceae</taxon>
        <taxon>Paenibacillus</taxon>
    </lineage>
</organism>
<reference evidence="8 9" key="1">
    <citation type="submission" date="2019-11" db="EMBL/GenBank/DDBJ databases">
        <title>Draft genome sequences of five Paenibacillus species of dairy origin.</title>
        <authorList>
            <person name="Olajide A.M."/>
            <person name="Chen S."/>
            <person name="Lapointe G."/>
        </authorList>
    </citation>
    <scope>NUCLEOTIDE SEQUENCE [LARGE SCALE GENOMIC DNA]</scope>
    <source>
        <strain evidence="8 9">2CS3</strain>
    </source>
</reference>
<dbReference type="Gene3D" id="1.20.120.1080">
    <property type="match status" value="1"/>
</dbReference>
<dbReference type="InterPro" id="IPR001650">
    <property type="entry name" value="Helicase_C-like"/>
</dbReference>
<dbReference type="Pfam" id="PF00270">
    <property type="entry name" value="DEAD"/>
    <property type="match status" value="1"/>
</dbReference>
<dbReference type="PANTHER" id="PTHR43519:SF1">
    <property type="entry name" value="ATP-DEPENDENT RNA HELICASE HRPB"/>
    <property type="match status" value="1"/>
</dbReference>
<dbReference type="GO" id="GO:0004386">
    <property type="term" value="F:helicase activity"/>
    <property type="evidence" value="ECO:0007669"/>
    <property type="project" value="UniProtKB-KW"/>
</dbReference>
<feature type="region of interest" description="Disordered" evidence="5">
    <location>
        <begin position="817"/>
        <end position="836"/>
    </location>
</feature>
<dbReference type="PANTHER" id="PTHR43519">
    <property type="entry name" value="ATP-DEPENDENT RNA HELICASE HRPB"/>
    <property type="match status" value="1"/>
</dbReference>
<dbReference type="InterPro" id="IPR013689">
    <property type="entry name" value="RNA_helicase_ATP-dep_HrpB_C"/>
</dbReference>
<dbReference type="InterPro" id="IPR010225">
    <property type="entry name" value="HrpB"/>
</dbReference>
<dbReference type="SMART" id="SM00487">
    <property type="entry name" value="DEXDc"/>
    <property type="match status" value="1"/>
</dbReference>
<dbReference type="FunFam" id="3.40.50.300:FF:002125">
    <property type="entry name" value="ATP-dependent helicase HrpB"/>
    <property type="match status" value="1"/>
</dbReference>
<dbReference type="Pfam" id="PF00271">
    <property type="entry name" value="Helicase_C"/>
    <property type="match status" value="1"/>
</dbReference>
<dbReference type="SMART" id="SM00490">
    <property type="entry name" value="HELICc"/>
    <property type="match status" value="1"/>
</dbReference>
<dbReference type="PIRSF" id="PIRSF005496">
    <property type="entry name" value="ATP_hel_hrpB"/>
    <property type="match status" value="1"/>
</dbReference>
<dbReference type="Proteomes" id="UP000450917">
    <property type="component" value="Unassembled WGS sequence"/>
</dbReference>
<dbReference type="AlphaFoldDB" id="A0A7X3CSW8"/>
<dbReference type="Gene3D" id="3.40.50.300">
    <property type="entry name" value="P-loop containing nucleotide triphosphate hydrolases"/>
    <property type="match status" value="2"/>
</dbReference>
<dbReference type="InterPro" id="IPR027417">
    <property type="entry name" value="P-loop_NTPase"/>
</dbReference>
<dbReference type="PROSITE" id="PS51194">
    <property type="entry name" value="HELICASE_CTER"/>
    <property type="match status" value="1"/>
</dbReference>
<dbReference type="InterPro" id="IPR007502">
    <property type="entry name" value="Helicase-assoc_dom"/>
</dbReference>
<keyword evidence="9" id="KW-1185">Reference proteome</keyword>
<feature type="domain" description="Helicase C-terminal" evidence="7">
    <location>
        <begin position="204"/>
        <end position="370"/>
    </location>
</feature>
<dbReference type="InterPro" id="IPR011545">
    <property type="entry name" value="DEAD/DEAH_box_helicase_dom"/>
</dbReference>
<dbReference type="Pfam" id="PF24473">
    <property type="entry name" value="CON_HrpB"/>
    <property type="match status" value="1"/>
</dbReference>
<keyword evidence="2" id="KW-0378">Hydrolase</keyword>
<dbReference type="InterPro" id="IPR049614">
    <property type="entry name" value="HrpB_DEXH"/>
</dbReference>
<evidence type="ECO:0000259" key="6">
    <source>
        <dbReference type="PROSITE" id="PS51192"/>
    </source>
</evidence>
<accession>A0A7X3CSW8</accession>
<name>A0A7X3CSW8_9BACL</name>
<dbReference type="CDD" id="cd18791">
    <property type="entry name" value="SF2_C_RHA"/>
    <property type="match status" value="1"/>
</dbReference>
<keyword evidence="4" id="KW-0067">ATP-binding</keyword>
<dbReference type="CDD" id="cd17990">
    <property type="entry name" value="DEXHc_HrpB"/>
    <property type="match status" value="1"/>
</dbReference>
<dbReference type="InterPro" id="IPR014001">
    <property type="entry name" value="Helicase_ATP-bd"/>
</dbReference>
<dbReference type="InterPro" id="IPR056329">
    <property type="entry name" value="CON_HrpB"/>
</dbReference>
<dbReference type="Pfam" id="PF04408">
    <property type="entry name" value="WHD_HA2"/>
    <property type="match status" value="1"/>
</dbReference>
<proteinExistence type="predicted"/>
<sequence length="836" mass="92022">MLQLPIDALIPDVRRTLSAHARAVLVAEPGAGKTTRVPLALLNEPWLQGRKILMLEPRRLAAKAAARYMAEMLGEKVGQTVGYRVRLETKVSAQTRIEVITEGVLTRLLQADQALEDTGVVIFDEFHERSLQADLGLALCLESQTVLRDDLRILVMSATLDAAAVSALMGDAPVLVSEGRSYPVVTHHLPRKRDETVEQATARAIEMALARDEGDILAFLPGAREIRRVEAMLAGLKRVPGIRIAPLYGMLPQQAQEAALQPGQQGERKIVISTPIAETSLTVEGVRIVVDSGLMRVPRFSPRTGMTRLETAKVSRASADQRRGRAGRQAPGVCYRLWSETEDRALAEHRTPEIAEADLAPLALELAAWGVADPGALQWLTPPPAAAYAQSVELLKQLGALNASGALTGHGRQMAELGMEPRLAHMVLRAIPLHLGEMACELAAMLQERDVFGGDRQGDDADIRLRFAALHDFARQAQAAQGTAADAAVKRRVLEEAAQWKRRLGLSGATSADKDANCGLLLALAYPDRIGQNRGDGRFILSGGRGAVFGKPQQLSQEAYLVAAELDDQGTDSRIRLAAPLTLDDLYRHFDELIVREAVVRWDDQARNVRARKRERLGALLLKETVWPNPEQGEVVQALLEGVRTEGLDLLTWTKPAKQLRERLAFMHRHARGDGWPDVSDEALLEGLDEWLAPHLYGMKQREDLQRLQPASLLEGMLSWPQRQALEQDAPTHVTVPSGSRIPIDYSDPDAPVLAVRLQEMFGLQHTPRLAGGRVPVVLHLLSPAHRPVQVTRDLASFWRDAYFEVKKDLKGRYPKHVWPDDPLAAAPTNRAKPRS</sequence>
<evidence type="ECO:0000259" key="7">
    <source>
        <dbReference type="PROSITE" id="PS51194"/>
    </source>
</evidence>
<dbReference type="InterPro" id="IPR048333">
    <property type="entry name" value="HA2_WH"/>
</dbReference>
<evidence type="ECO:0000313" key="8">
    <source>
        <dbReference type="EMBL" id="MUG70434.1"/>
    </source>
</evidence>
<dbReference type="GO" id="GO:0005524">
    <property type="term" value="F:ATP binding"/>
    <property type="evidence" value="ECO:0007669"/>
    <property type="project" value="UniProtKB-KW"/>
</dbReference>
<evidence type="ECO:0000256" key="5">
    <source>
        <dbReference type="SAM" id="MobiDB-lite"/>
    </source>
</evidence>
<evidence type="ECO:0000313" key="9">
    <source>
        <dbReference type="Proteomes" id="UP000450917"/>
    </source>
</evidence>
<evidence type="ECO:0000256" key="4">
    <source>
        <dbReference type="ARBA" id="ARBA00022840"/>
    </source>
</evidence>
<dbReference type="PROSITE" id="PS51192">
    <property type="entry name" value="HELICASE_ATP_BIND_1"/>
    <property type="match status" value="1"/>
</dbReference>